<organism evidence="1">
    <name type="scientific">Manihot esculenta</name>
    <name type="common">Cassava</name>
    <name type="synonym">Jatropha manihot</name>
    <dbReference type="NCBI Taxonomy" id="3983"/>
    <lineage>
        <taxon>Eukaryota</taxon>
        <taxon>Viridiplantae</taxon>
        <taxon>Streptophyta</taxon>
        <taxon>Embryophyta</taxon>
        <taxon>Tracheophyta</taxon>
        <taxon>Spermatophyta</taxon>
        <taxon>Magnoliopsida</taxon>
        <taxon>eudicotyledons</taxon>
        <taxon>Gunneridae</taxon>
        <taxon>Pentapetalae</taxon>
        <taxon>rosids</taxon>
        <taxon>fabids</taxon>
        <taxon>Malpighiales</taxon>
        <taxon>Euphorbiaceae</taxon>
        <taxon>Crotonoideae</taxon>
        <taxon>Manihoteae</taxon>
        <taxon>Manihot</taxon>
    </lineage>
</organism>
<evidence type="ECO:0000313" key="1">
    <source>
        <dbReference type="EMBL" id="OAY37123.1"/>
    </source>
</evidence>
<protein>
    <submittedName>
        <fullName evidence="1">Uncharacterized protein</fullName>
    </submittedName>
</protein>
<proteinExistence type="predicted"/>
<accession>A0A2C9UZB3</accession>
<dbReference type="AlphaFoldDB" id="A0A2C9UZB3"/>
<dbReference type="EMBL" id="CM004397">
    <property type="protein sequence ID" value="OAY37123.1"/>
    <property type="molecule type" value="Genomic_DNA"/>
</dbReference>
<name>A0A2C9UZB3_MANES</name>
<sequence>MKRAIRCRPKVGVHLLCTGRMSMRATTLLRKKIMKEKRERRKICG</sequence>
<gene>
    <name evidence="1" type="ORF">MANES_11G077100</name>
</gene>
<reference evidence="1" key="1">
    <citation type="submission" date="2016-02" db="EMBL/GenBank/DDBJ databases">
        <title>WGS assembly of Manihot esculenta.</title>
        <authorList>
            <person name="Bredeson J.V."/>
            <person name="Prochnik S.E."/>
            <person name="Lyons J.B."/>
            <person name="Schmutz J."/>
            <person name="Grimwood J."/>
            <person name="Vrebalov J."/>
            <person name="Bart R.S."/>
            <person name="Amuge T."/>
            <person name="Ferguson M.E."/>
            <person name="Green R."/>
            <person name="Putnam N."/>
            <person name="Stites J."/>
            <person name="Rounsley S."/>
            <person name="Rokhsar D.S."/>
        </authorList>
    </citation>
    <scope>NUCLEOTIDE SEQUENCE [LARGE SCALE GENOMIC DNA]</scope>
    <source>
        <tissue evidence="1">Leaf</tissue>
    </source>
</reference>